<dbReference type="Pfam" id="PF11197">
    <property type="entry name" value="DUF2835"/>
    <property type="match status" value="1"/>
</dbReference>
<reference evidence="1 2" key="1">
    <citation type="submission" date="2016-12" db="EMBL/GenBank/DDBJ databases">
        <title>Diversity of luminous bacteria.</title>
        <authorList>
            <person name="Yoshizawa S."/>
            <person name="Kogure K."/>
        </authorList>
    </citation>
    <scope>NUCLEOTIDE SEQUENCE [LARGE SCALE GENOMIC DNA]</scope>
    <source>
        <strain evidence="1 2">LC1-200</strain>
    </source>
</reference>
<evidence type="ECO:0000313" key="1">
    <source>
        <dbReference type="EMBL" id="PQJ66902.1"/>
    </source>
</evidence>
<dbReference type="InterPro" id="IPR021363">
    <property type="entry name" value="DUF2835"/>
</dbReference>
<protein>
    <recommendedName>
        <fullName evidence="3">DUF2835 domain-containing protein</fullName>
    </recommendedName>
</protein>
<accession>A0A2S7VXP8</accession>
<comment type="caution">
    <text evidence="1">The sequence shown here is derived from an EMBL/GenBank/DDBJ whole genome shotgun (WGS) entry which is preliminary data.</text>
</comment>
<gene>
    <name evidence="1" type="ORF">BTO08_05420</name>
</gene>
<dbReference type="OrthoDB" id="5600793at2"/>
<name>A0A2S7VXP8_PHOAN</name>
<sequence>MRSFTFRVNISYQVFLQHYSGAASSAVVVTESGLKLQLPAVRLRPFLTQMGVRGRFQVAVDNNNKLTTLTKLSD</sequence>
<dbReference type="Proteomes" id="UP000238730">
    <property type="component" value="Unassembled WGS sequence"/>
</dbReference>
<organism evidence="1 2">
    <name type="scientific">Photobacterium angustum</name>
    <dbReference type="NCBI Taxonomy" id="661"/>
    <lineage>
        <taxon>Bacteria</taxon>
        <taxon>Pseudomonadati</taxon>
        <taxon>Pseudomonadota</taxon>
        <taxon>Gammaproteobacteria</taxon>
        <taxon>Vibrionales</taxon>
        <taxon>Vibrionaceae</taxon>
        <taxon>Photobacterium</taxon>
    </lineage>
</organism>
<dbReference type="RefSeq" id="WP_105060207.1">
    <property type="nucleotide sequence ID" value="NZ_MSCJ01000001.1"/>
</dbReference>
<evidence type="ECO:0008006" key="3">
    <source>
        <dbReference type="Google" id="ProtNLM"/>
    </source>
</evidence>
<dbReference type="EMBL" id="MSCJ01000001">
    <property type="protein sequence ID" value="PQJ66902.1"/>
    <property type="molecule type" value="Genomic_DNA"/>
</dbReference>
<evidence type="ECO:0000313" key="2">
    <source>
        <dbReference type="Proteomes" id="UP000238730"/>
    </source>
</evidence>
<proteinExistence type="predicted"/>
<dbReference type="AlphaFoldDB" id="A0A2S7VXP8"/>